<dbReference type="HOGENOM" id="CLU_334330_0_0_1"/>
<feature type="compositionally biased region" description="Low complexity" evidence="8">
    <location>
        <begin position="155"/>
        <end position="172"/>
    </location>
</feature>
<evidence type="ECO:0000256" key="8">
    <source>
        <dbReference type="SAM" id="MobiDB-lite"/>
    </source>
</evidence>
<feature type="region of interest" description="Disordered" evidence="8">
    <location>
        <begin position="113"/>
        <end position="197"/>
    </location>
</feature>
<keyword evidence="3" id="KW-0863">Zinc-finger</keyword>
<dbReference type="InterPro" id="IPR057540">
    <property type="entry name" value="Znf_SUZ12"/>
</dbReference>
<evidence type="ECO:0000313" key="11">
    <source>
        <dbReference type="EMBL" id="CCD47383.1"/>
    </source>
</evidence>
<evidence type="ECO:0000256" key="5">
    <source>
        <dbReference type="ARBA" id="ARBA00022853"/>
    </source>
</evidence>
<dbReference type="PANTHER" id="PTHR22597">
    <property type="entry name" value="POLYCOMB GROUP PROTEIN"/>
    <property type="match status" value="1"/>
</dbReference>
<dbReference type="GO" id="GO:0006325">
    <property type="term" value="P:chromatin organization"/>
    <property type="evidence" value="ECO:0007669"/>
    <property type="project" value="UniProtKB-KW"/>
</dbReference>
<keyword evidence="7" id="KW-0804">Transcription</keyword>
<dbReference type="InterPro" id="IPR019135">
    <property type="entry name" value="Polycomb_protein_VEFS-Box"/>
</dbReference>
<sequence length="958" mass="109515">MLWGDPSAQLVSLHIILGIQPRLVLLDPLSVRNWDSLRLIISSSLPFERRAEASERSIDNEMSPAGINGGGIGIENWLSNHRQPFRPFLRGNLEKAIRYREKFKMGSSYSSLKVVTPPQKHEREILASDEEDDEDEDIRPAKRRKTANPDLAPPSTHDLSSRSISSTSTVASIMEPSSLNHSTSEESPPSRLPTKSQVNKIKPTDFYGLRRTRSDRVRIDSVLKLTKHPVDFQKLLRIQVASIIQNSSFEETDDGNTSQYSNIKCTLVLLRVSEDGSFTDIYRQPQTGRIRMVSEGRQNDIFPIYLPPFIIPSEVLSQDPNFDGSFDPLQAPNELGKYGVQFLIEPFRANRREWLPLSSSSLPHNSRLAKGIFKGELELTDVRQIRCEFLLFEWDSKRSTAEIELLYDGESIETSASLKLDIQWSLPSHLHKKEEHIEVPKLPTPVPELAPELSLAQILSPQKATTIDPESPSRGQRRIRANVPTYNLKALSAKAQGKKLRAHWARETSETPVTATDTRESVTYTVSKANAEAYNIKQTHVVAGFSCPICNLDTKSMEKLRLHFKTTHFRFTFHVRPKSSFFIEINKESRKSREIHPLQNLQLGQVNTLLDMEKYLSGDNSWAEDREGPLNNQWPDSEVLAHLNFKSASFPSPETSRQTSPEMSNGNHETKEGESATSVPGYIKRQARSPSRTKDKHYVPDSKHGPYPRSAYAPDLKDREFNDYRTRRVLKPGDELPDTDDENDESYLLHKRKWIINDYTDVKDDEKEYFIKWEEFIMAERLTNQSHLPETITRFVTRNRVWFAENKARKKEWRKQIELWVARDNLKVGSIMSYCEKMFERGKKELDEMNSTMNSKSKSTPDVEPVDAEPVMRGPHDCVCGHQVSVWQSNAIQCSGRLCIDGDYHRECAEKFGRLVERGTWLCDRCHAKKSGEHASGGSSNALTNYSQNRILQQKRNV</sequence>
<dbReference type="InParanoid" id="G2Y3Z3"/>
<dbReference type="GO" id="GO:0016586">
    <property type="term" value="C:RSC-type complex"/>
    <property type="evidence" value="ECO:0007669"/>
    <property type="project" value="TreeGrafter"/>
</dbReference>
<evidence type="ECO:0000256" key="7">
    <source>
        <dbReference type="ARBA" id="ARBA00023163"/>
    </source>
</evidence>
<reference evidence="12" key="1">
    <citation type="journal article" date="2011" name="PLoS Genet.">
        <title>Genomic analysis of the necrotrophic fungal pathogens Sclerotinia sclerotiorum and Botrytis cinerea.</title>
        <authorList>
            <person name="Amselem J."/>
            <person name="Cuomo C.A."/>
            <person name="van Kan J.A."/>
            <person name="Viaud M."/>
            <person name="Benito E.P."/>
            <person name="Couloux A."/>
            <person name="Coutinho P.M."/>
            <person name="de Vries R.P."/>
            <person name="Dyer P.S."/>
            <person name="Fillinger S."/>
            <person name="Fournier E."/>
            <person name="Gout L."/>
            <person name="Hahn M."/>
            <person name="Kohn L."/>
            <person name="Lapalu N."/>
            <person name="Plummer K.M."/>
            <person name="Pradier J.M."/>
            <person name="Quevillon E."/>
            <person name="Sharon A."/>
            <person name="Simon A."/>
            <person name="ten Have A."/>
            <person name="Tudzynski B."/>
            <person name="Tudzynski P."/>
            <person name="Wincker P."/>
            <person name="Andrew M."/>
            <person name="Anthouard V."/>
            <person name="Beever R.E."/>
            <person name="Beffa R."/>
            <person name="Benoit I."/>
            <person name="Bouzid O."/>
            <person name="Brault B."/>
            <person name="Chen Z."/>
            <person name="Choquer M."/>
            <person name="Collemare J."/>
            <person name="Cotton P."/>
            <person name="Danchin E.G."/>
            <person name="Da Silva C."/>
            <person name="Gautier A."/>
            <person name="Giraud C."/>
            <person name="Giraud T."/>
            <person name="Gonzalez C."/>
            <person name="Grossetete S."/>
            <person name="Guldener U."/>
            <person name="Henrissat B."/>
            <person name="Howlett B.J."/>
            <person name="Kodira C."/>
            <person name="Kretschmer M."/>
            <person name="Lappartient A."/>
            <person name="Leroch M."/>
            <person name="Levis C."/>
            <person name="Mauceli E."/>
            <person name="Neuveglise C."/>
            <person name="Oeser B."/>
            <person name="Pearson M."/>
            <person name="Poulain J."/>
            <person name="Poussereau N."/>
            <person name="Quesneville H."/>
            <person name="Rascle C."/>
            <person name="Schumacher J."/>
            <person name="Segurens B."/>
            <person name="Sexton A."/>
            <person name="Silva E."/>
            <person name="Sirven C."/>
            <person name="Soanes D.M."/>
            <person name="Talbot N.J."/>
            <person name="Templeton M."/>
            <person name="Yandava C."/>
            <person name="Yarden O."/>
            <person name="Zeng Q."/>
            <person name="Rollins J.A."/>
            <person name="Lebrun M.H."/>
            <person name="Dickman M."/>
        </authorList>
    </citation>
    <scope>NUCLEOTIDE SEQUENCE [LARGE SCALE GENOMIC DNA]</scope>
    <source>
        <strain evidence="12">T4</strain>
    </source>
</reference>
<dbReference type="AlphaFoldDB" id="G2Y3Z3"/>
<dbReference type="Pfam" id="PF23320">
    <property type="entry name" value="Zn_SUZ12"/>
    <property type="match status" value="1"/>
</dbReference>
<evidence type="ECO:0000256" key="1">
    <source>
        <dbReference type="ARBA" id="ARBA00007416"/>
    </source>
</evidence>
<keyword evidence="6" id="KW-0805">Transcription regulation</keyword>
<dbReference type="CDD" id="cd21552">
    <property type="entry name" value="VEFS-box_ctSUZ12-like"/>
    <property type="match status" value="1"/>
</dbReference>
<feature type="domain" description="Polycomb protein SUZ12-like zinc finger" evidence="10">
    <location>
        <begin position="535"/>
        <end position="578"/>
    </location>
</feature>
<feature type="compositionally biased region" description="Polar residues" evidence="8">
    <location>
        <begin position="648"/>
        <end position="667"/>
    </location>
</feature>
<evidence type="ECO:0000259" key="9">
    <source>
        <dbReference type="Pfam" id="PF09733"/>
    </source>
</evidence>
<comment type="similarity">
    <text evidence="1">Belongs to the VEFS (VRN2-EMF2-FIS2-SU(Z)12) family.</text>
</comment>
<evidence type="ECO:0000256" key="2">
    <source>
        <dbReference type="ARBA" id="ARBA00022723"/>
    </source>
</evidence>
<proteinExistence type="inferred from homology"/>
<dbReference type="EMBL" id="FQ790286">
    <property type="protein sequence ID" value="CCD47383.1"/>
    <property type="molecule type" value="Genomic_DNA"/>
</dbReference>
<evidence type="ECO:0000256" key="4">
    <source>
        <dbReference type="ARBA" id="ARBA00022833"/>
    </source>
</evidence>
<accession>G2Y3Z3</accession>
<feature type="region of interest" description="Disordered" evidence="8">
    <location>
        <begin position="648"/>
        <end position="718"/>
    </location>
</feature>
<dbReference type="GO" id="GO:0008270">
    <property type="term" value="F:zinc ion binding"/>
    <property type="evidence" value="ECO:0007669"/>
    <property type="project" value="UniProtKB-KW"/>
</dbReference>
<dbReference type="OrthoDB" id="166746at2759"/>
<evidence type="ECO:0000256" key="3">
    <source>
        <dbReference type="ARBA" id="ARBA00022771"/>
    </source>
</evidence>
<name>G2Y3Z3_BOTF4</name>
<keyword evidence="2" id="KW-0479">Metal-binding</keyword>
<dbReference type="Pfam" id="PF09733">
    <property type="entry name" value="VEFS-Box"/>
    <property type="match status" value="1"/>
</dbReference>
<dbReference type="eggNOG" id="ENOG502SDK4">
    <property type="taxonomic scope" value="Eukaryota"/>
</dbReference>
<feature type="compositionally biased region" description="Basic and acidic residues" evidence="8">
    <location>
        <begin position="692"/>
        <end position="704"/>
    </location>
</feature>
<evidence type="ECO:0000256" key="6">
    <source>
        <dbReference type="ARBA" id="ARBA00023015"/>
    </source>
</evidence>
<dbReference type="GO" id="GO:0031490">
    <property type="term" value="F:chromatin DNA binding"/>
    <property type="evidence" value="ECO:0007669"/>
    <property type="project" value="TreeGrafter"/>
</dbReference>
<evidence type="ECO:0000313" key="12">
    <source>
        <dbReference type="Proteomes" id="UP000008177"/>
    </source>
</evidence>
<organism evidence="11 12">
    <name type="scientific">Botryotinia fuckeliana (strain T4)</name>
    <name type="common">Noble rot fungus</name>
    <name type="synonym">Botrytis cinerea</name>
    <dbReference type="NCBI Taxonomy" id="999810"/>
    <lineage>
        <taxon>Eukaryota</taxon>
        <taxon>Fungi</taxon>
        <taxon>Dikarya</taxon>
        <taxon>Ascomycota</taxon>
        <taxon>Pezizomycotina</taxon>
        <taxon>Leotiomycetes</taxon>
        <taxon>Helotiales</taxon>
        <taxon>Sclerotiniaceae</taxon>
        <taxon>Botrytis</taxon>
    </lineage>
</organism>
<keyword evidence="5" id="KW-0156">Chromatin regulator</keyword>
<feature type="domain" description="Polycomb protein VEFS-Box" evidence="9">
    <location>
        <begin position="716"/>
        <end position="814"/>
    </location>
</feature>
<dbReference type="STRING" id="999810.G2Y3Z3"/>
<dbReference type="PANTHER" id="PTHR22597:SF0">
    <property type="entry name" value="POLYCOMB PROTEIN SUZ12"/>
    <property type="match status" value="1"/>
</dbReference>
<keyword evidence="4" id="KW-0862">Zinc</keyword>
<feature type="compositionally biased region" description="Polar residues" evidence="8">
    <location>
        <begin position="175"/>
        <end position="197"/>
    </location>
</feature>
<gene>
    <name evidence="11" type="ORF">BofuT4P2000051001</name>
</gene>
<evidence type="ECO:0000259" key="10">
    <source>
        <dbReference type="Pfam" id="PF23320"/>
    </source>
</evidence>
<dbReference type="Proteomes" id="UP000008177">
    <property type="component" value="Unplaced contigs"/>
</dbReference>
<feature type="compositionally biased region" description="Acidic residues" evidence="8">
    <location>
        <begin position="127"/>
        <end position="137"/>
    </location>
</feature>
<protein>
    <submittedName>
        <fullName evidence="11">Similar to transcription factor Zn, C2H2</fullName>
    </submittedName>
</protein>